<feature type="transmembrane region" description="Helical" evidence="1">
    <location>
        <begin position="28"/>
        <end position="44"/>
    </location>
</feature>
<dbReference type="EMBL" id="JAJBNC010000062">
    <property type="protein sequence ID" value="MCB5495758.1"/>
    <property type="molecule type" value="Genomic_DNA"/>
</dbReference>
<dbReference type="InterPro" id="IPR032834">
    <property type="entry name" value="NatK-like_C"/>
</dbReference>
<evidence type="ECO:0000256" key="1">
    <source>
        <dbReference type="SAM" id="Phobius"/>
    </source>
</evidence>
<name>A0A396GCU1_MEDGN</name>
<dbReference type="RefSeq" id="WP_117636684.1">
    <property type="nucleotide sequence ID" value="NZ_CAXUME010000010.1"/>
</dbReference>
<keyword evidence="7" id="KW-0067">ATP-binding</keyword>
<dbReference type="EMBL" id="JAPZEG010000026">
    <property type="protein sequence ID" value="MDE1204904.1"/>
    <property type="molecule type" value="Genomic_DNA"/>
</dbReference>
<dbReference type="Proteomes" id="UP000283834">
    <property type="component" value="Unassembled WGS sequence"/>
</dbReference>
<dbReference type="Gene3D" id="3.30.565.10">
    <property type="entry name" value="Histidine kinase-like ATPase, C-terminal domain"/>
    <property type="match status" value="1"/>
</dbReference>
<keyword evidence="1" id="KW-0812">Transmembrane</keyword>
<dbReference type="GO" id="GO:0016301">
    <property type="term" value="F:kinase activity"/>
    <property type="evidence" value="ECO:0007669"/>
    <property type="project" value="UniProtKB-KW"/>
</dbReference>
<reference evidence="9 10" key="1">
    <citation type="submission" date="2018-08" db="EMBL/GenBank/DDBJ databases">
        <title>A genome reference for cultivated species of the human gut microbiota.</title>
        <authorList>
            <person name="Zou Y."/>
            <person name="Xue W."/>
            <person name="Luo G."/>
        </authorList>
    </citation>
    <scope>NUCLEOTIDE SEQUENCE [LARGE SCALE GENOMIC DNA]</scope>
    <source>
        <strain evidence="6 9">AF19-16AC</strain>
        <strain evidence="8 10">AM12-54</strain>
        <strain evidence="7 11">AM22-7AC</strain>
    </source>
</reference>
<protein>
    <submittedName>
        <fullName evidence="7">ATP-binding protein</fullName>
    </submittedName>
    <submittedName>
        <fullName evidence="3">GHKL domain-containing protein</fullName>
    </submittedName>
    <submittedName>
        <fullName evidence="5">Sensor histidine kinase</fullName>
    </submittedName>
</protein>
<feature type="transmembrane region" description="Helical" evidence="1">
    <location>
        <begin position="84"/>
        <end position="106"/>
    </location>
</feature>
<dbReference type="Proteomes" id="UP000285697">
    <property type="component" value="Unassembled WGS sequence"/>
</dbReference>
<dbReference type="InterPro" id="IPR036890">
    <property type="entry name" value="HATPase_C_sf"/>
</dbReference>
<sequence>MNQVISSVCELSIFYWFNKKYKIKKHENLRKIISFIIIFGVVKVEDYFHVSNLLLLMCNNFVMYVVIFCLSYEQKIRTIMFRNMEILAGVMIGEIFVILVTMLLTMRYDFDLILDAVNIRWGIIYSASKICECAILNIMNKISDNIDKKKIGKIVIWNIIFLGGVLTCLYIYLNNIIVYAGQLEVEQVFFIQLVILGVILLAYLNIMNRYYHMNEEKIELENFFNEVKREASYYEQTDALHEEIRKIKHDLKNFLILSSNNVGKEYLKDVDEYFDKFNNYINSGNRILDLLLMNKFKMCKEKGINFKYNLTTQNLSRLNALDIISIFGNVIDNAIEACEKNSVKEIGLKVWEANGCLLIEVINPVNEIIIEQSKFMTTKKSKENHGLGLTCLNEAVKRYGGSCKIYVKEKLFNVTICIPSKNV</sequence>
<feature type="domain" description="Sensor histidine kinase NatK-like C-terminal" evidence="2">
    <location>
        <begin position="318"/>
        <end position="419"/>
    </location>
</feature>
<dbReference type="Proteomes" id="UP001297422">
    <property type="component" value="Unassembled WGS sequence"/>
</dbReference>
<dbReference type="SUPFAM" id="SSF55874">
    <property type="entry name" value="ATPase domain of HSP90 chaperone/DNA topoisomerase II/histidine kinase"/>
    <property type="match status" value="1"/>
</dbReference>
<dbReference type="GO" id="GO:0042802">
    <property type="term" value="F:identical protein binding"/>
    <property type="evidence" value="ECO:0007669"/>
    <property type="project" value="TreeGrafter"/>
</dbReference>
<reference evidence="4" key="5">
    <citation type="submission" date="2022-12" db="EMBL/GenBank/DDBJ databases">
        <title>Genome of R. gnavus strain RSHDN_120.</title>
        <authorList>
            <person name="Abdugheni R."/>
        </authorList>
    </citation>
    <scope>NUCLEOTIDE SEQUENCE</scope>
    <source>
        <strain evidence="4">RSHDN_120</strain>
    </source>
</reference>
<evidence type="ECO:0000313" key="4">
    <source>
        <dbReference type="EMBL" id="MDE1204904.1"/>
    </source>
</evidence>
<keyword evidence="5" id="KW-0808">Transferase</keyword>
<proteinExistence type="predicted"/>
<dbReference type="EMBL" id="QRIA01000008">
    <property type="protein sequence ID" value="RHG19324.1"/>
    <property type="molecule type" value="Genomic_DNA"/>
</dbReference>
<keyword evidence="1" id="KW-1133">Transmembrane helix</keyword>
<feature type="transmembrane region" description="Helical" evidence="1">
    <location>
        <begin position="188"/>
        <end position="206"/>
    </location>
</feature>
<gene>
    <name evidence="8" type="ORF">DW142_07540</name>
    <name evidence="7" type="ORF">DW270_08355</name>
    <name evidence="6" type="ORF">DWX36_17095</name>
    <name evidence="5" type="ORF">G4958_14435</name>
    <name evidence="3" type="ORF">LIQ10_18855</name>
    <name evidence="4" type="ORF">O4N78_15290</name>
</gene>
<accession>A0A396GCU1</accession>
<keyword evidence="7" id="KW-0547">Nucleotide-binding</keyword>
<evidence type="ECO:0000313" key="9">
    <source>
        <dbReference type="Proteomes" id="UP000283834"/>
    </source>
</evidence>
<feature type="transmembrane region" description="Helical" evidence="1">
    <location>
        <begin position="50"/>
        <end position="72"/>
    </location>
</feature>
<feature type="transmembrane region" description="Helical" evidence="1">
    <location>
        <begin position="151"/>
        <end position="173"/>
    </location>
</feature>
<dbReference type="EMBL" id="JAAIRM010000032">
    <property type="protein sequence ID" value="NSI20512.1"/>
    <property type="molecule type" value="Genomic_DNA"/>
</dbReference>
<evidence type="ECO:0000313" key="11">
    <source>
        <dbReference type="Proteomes" id="UP000285697"/>
    </source>
</evidence>
<dbReference type="GO" id="GO:0005524">
    <property type="term" value="F:ATP binding"/>
    <property type="evidence" value="ECO:0007669"/>
    <property type="project" value="UniProtKB-KW"/>
</dbReference>
<evidence type="ECO:0000313" key="3">
    <source>
        <dbReference type="EMBL" id="MCB5495758.1"/>
    </source>
</evidence>
<evidence type="ECO:0000313" key="10">
    <source>
        <dbReference type="Proteomes" id="UP000283992"/>
    </source>
</evidence>
<reference evidence="5" key="3">
    <citation type="submission" date="2020-02" db="EMBL/GenBank/DDBJ databases">
        <authorList>
            <person name="Littmann E."/>
            <person name="Sorbara M."/>
        </authorList>
    </citation>
    <scope>NUCLEOTIDE SEQUENCE</scope>
    <source>
        <strain evidence="5">MSK.22.53</strain>
    </source>
</reference>
<comment type="caution">
    <text evidence="7">The sequence shown here is derived from an EMBL/GenBank/DDBJ whole genome shotgun (WGS) entry which is preliminary data.</text>
</comment>
<keyword evidence="5" id="KW-0418">Kinase</keyword>
<reference evidence="5" key="2">
    <citation type="journal article" date="2020" name="Cell Host Microbe">
        <title>Functional and Genomic Variation between Human-Derived Isolates of Lachnospiraceae Reveals Inter- and Intra-Species Diversity.</title>
        <authorList>
            <person name="Sorbara M.T."/>
            <person name="Littmann E.R."/>
            <person name="Fontana E."/>
            <person name="Moody T.U."/>
            <person name="Kohout C.E."/>
            <person name="Gjonbalaj M."/>
            <person name="Eaton V."/>
            <person name="Seok R."/>
            <person name="Leiner I.M."/>
            <person name="Pamer E.G."/>
        </authorList>
    </citation>
    <scope>NUCLEOTIDE SEQUENCE</scope>
    <source>
        <strain evidence="5">MSK.22.53</strain>
    </source>
</reference>
<feature type="transmembrane region" description="Helical" evidence="1">
    <location>
        <begin position="118"/>
        <end position="139"/>
    </location>
</feature>
<dbReference type="Proteomes" id="UP001149331">
    <property type="component" value="Unassembled WGS sequence"/>
</dbReference>
<evidence type="ECO:0000313" key="5">
    <source>
        <dbReference type="EMBL" id="NSI20512.1"/>
    </source>
</evidence>
<organism evidence="7 11">
    <name type="scientific">Mediterraneibacter gnavus</name>
    <name type="common">Ruminococcus gnavus</name>
    <dbReference type="NCBI Taxonomy" id="33038"/>
    <lineage>
        <taxon>Bacteria</taxon>
        <taxon>Bacillati</taxon>
        <taxon>Bacillota</taxon>
        <taxon>Clostridia</taxon>
        <taxon>Lachnospirales</taxon>
        <taxon>Lachnospiraceae</taxon>
        <taxon>Mediterraneibacter</taxon>
    </lineage>
</organism>
<dbReference type="PANTHER" id="PTHR40448:SF1">
    <property type="entry name" value="TWO-COMPONENT SENSOR HISTIDINE KINASE"/>
    <property type="match status" value="1"/>
</dbReference>
<evidence type="ECO:0000259" key="2">
    <source>
        <dbReference type="Pfam" id="PF14501"/>
    </source>
</evidence>
<dbReference type="Proteomes" id="UP000283992">
    <property type="component" value="Unassembled WGS sequence"/>
</dbReference>
<evidence type="ECO:0000313" key="8">
    <source>
        <dbReference type="EMBL" id="RHJ12584.1"/>
    </source>
</evidence>
<reference evidence="3" key="4">
    <citation type="submission" date="2021-10" db="EMBL/GenBank/DDBJ databases">
        <title>Collection of gut derived symbiotic bacterial strains cultured from healthy donors.</title>
        <authorList>
            <person name="Lin H."/>
            <person name="Littmann E."/>
            <person name="Claire K."/>
            <person name="Pamer E."/>
        </authorList>
    </citation>
    <scope>NUCLEOTIDE SEQUENCE</scope>
    <source>
        <strain evidence="3">MSK.23.4</strain>
    </source>
</reference>
<evidence type="ECO:0000313" key="6">
    <source>
        <dbReference type="EMBL" id="RGT34747.1"/>
    </source>
</evidence>
<dbReference type="AlphaFoldDB" id="A0A396GCU1"/>
<dbReference type="EMBL" id="QRLN01000008">
    <property type="protein sequence ID" value="RHJ12584.1"/>
    <property type="molecule type" value="Genomic_DNA"/>
</dbReference>
<dbReference type="Proteomes" id="UP001296643">
    <property type="component" value="Unassembled WGS sequence"/>
</dbReference>
<dbReference type="Pfam" id="PF14501">
    <property type="entry name" value="HATPase_c_5"/>
    <property type="match status" value="1"/>
</dbReference>
<keyword evidence="1" id="KW-0472">Membrane</keyword>
<dbReference type="PANTHER" id="PTHR40448">
    <property type="entry name" value="TWO-COMPONENT SENSOR HISTIDINE KINASE"/>
    <property type="match status" value="1"/>
</dbReference>
<dbReference type="EMBL" id="QRWQ01000039">
    <property type="protein sequence ID" value="RGT34747.1"/>
    <property type="molecule type" value="Genomic_DNA"/>
</dbReference>
<evidence type="ECO:0000313" key="7">
    <source>
        <dbReference type="EMBL" id="RHG19324.1"/>
    </source>
</evidence>